<dbReference type="OrthoDB" id="5912242at2759"/>
<dbReference type="PANTHER" id="PTHR39069">
    <property type="entry name" value="ECDYSONE-INDUCIBLE GENE E1, ISOFORM A"/>
    <property type="match status" value="1"/>
</dbReference>
<dbReference type="STRING" id="568069.A0A1J1ISW5"/>
<organism evidence="2 3">
    <name type="scientific">Clunio marinus</name>
    <dbReference type="NCBI Taxonomy" id="568069"/>
    <lineage>
        <taxon>Eukaryota</taxon>
        <taxon>Metazoa</taxon>
        <taxon>Ecdysozoa</taxon>
        <taxon>Arthropoda</taxon>
        <taxon>Hexapoda</taxon>
        <taxon>Insecta</taxon>
        <taxon>Pterygota</taxon>
        <taxon>Neoptera</taxon>
        <taxon>Endopterygota</taxon>
        <taxon>Diptera</taxon>
        <taxon>Nematocera</taxon>
        <taxon>Chironomoidea</taxon>
        <taxon>Chironomidae</taxon>
        <taxon>Clunio</taxon>
    </lineage>
</organism>
<proteinExistence type="predicted"/>
<dbReference type="PANTHER" id="PTHR39069:SF8">
    <property type="entry name" value="FI17111P1"/>
    <property type="match status" value="1"/>
</dbReference>
<feature type="domain" description="EB" evidence="1">
    <location>
        <begin position="61"/>
        <end position="115"/>
    </location>
</feature>
<dbReference type="Proteomes" id="UP000183832">
    <property type="component" value="Unassembled WGS sequence"/>
</dbReference>
<evidence type="ECO:0000313" key="2">
    <source>
        <dbReference type="EMBL" id="CRL03216.1"/>
    </source>
</evidence>
<dbReference type="InterPro" id="IPR006149">
    <property type="entry name" value="EB_dom"/>
</dbReference>
<gene>
    <name evidence="2" type="ORF">CLUMA_CG016604</name>
</gene>
<evidence type="ECO:0000259" key="1">
    <source>
        <dbReference type="Pfam" id="PF01683"/>
    </source>
</evidence>
<sequence>MIGSSCVNYHCRCFHLKTNVTVACKRQKSIDENIVRLGDCKKNSCVVPNTHCRLGVNKCVCDENFVVSEDGKECLLQAFYGDPCKQTSQCFYELGHGAVCDSGVCVCDSIHQNVTDNNRIRCSRRLNYGDECKEHHECSTFLGKATMNCIKNECTCRDGYELFDADQNKCVKMPTSTGRLKKHVIKFNMFKI</sequence>
<dbReference type="Pfam" id="PF01683">
    <property type="entry name" value="EB"/>
    <property type="match status" value="1"/>
</dbReference>
<dbReference type="EMBL" id="CVRI01000059">
    <property type="protein sequence ID" value="CRL03216.1"/>
    <property type="molecule type" value="Genomic_DNA"/>
</dbReference>
<reference evidence="2 3" key="1">
    <citation type="submission" date="2015-04" db="EMBL/GenBank/DDBJ databases">
        <authorList>
            <person name="Syromyatnikov M.Y."/>
            <person name="Popov V.N."/>
        </authorList>
    </citation>
    <scope>NUCLEOTIDE SEQUENCE [LARGE SCALE GENOMIC DNA]</scope>
</reference>
<evidence type="ECO:0000313" key="3">
    <source>
        <dbReference type="Proteomes" id="UP000183832"/>
    </source>
</evidence>
<protein>
    <submittedName>
        <fullName evidence="2">CLUMA_CG016604, isoform A</fullName>
    </submittedName>
</protein>
<dbReference type="AlphaFoldDB" id="A0A1J1ISW5"/>
<keyword evidence="3" id="KW-1185">Reference proteome</keyword>
<accession>A0A1J1ISW5</accession>
<name>A0A1J1ISW5_9DIPT</name>